<protein>
    <submittedName>
        <fullName evidence="1">Uncharacterized protein</fullName>
    </submittedName>
</protein>
<dbReference type="Gramene" id="ESW06667">
    <property type="protein sequence ID" value="ESW06667"/>
    <property type="gene ID" value="PHAVU_010G066300g"/>
</dbReference>
<reference evidence="2" key="1">
    <citation type="journal article" date="2014" name="Nat. Genet.">
        <title>A reference genome for common bean and genome-wide analysis of dual domestications.</title>
        <authorList>
            <person name="Schmutz J."/>
            <person name="McClean P.E."/>
            <person name="Mamidi S."/>
            <person name="Wu G.A."/>
            <person name="Cannon S.B."/>
            <person name="Grimwood J."/>
            <person name="Jenkins J."/>
            <person name="Shu S."/>
            <person name="Song Q."/>
            <person name="Chavarro C."/>
            <person name="Torres-Torres M."/>
            <person name="Geffroy V."/>
            <person name="Moghaddam S.M."/>
            <person name="Gao D."/>
            <person name="Abernathy B."/>
            <person name="Barry K."/>
            <person name="Blair M."/>
            <person name="Brick M.A."/>
            <person name="Chovatia M."/>
            <person name="Gepts P."/>
            <person name="Goodstein D.M."/>
            <person name="Gonzales M."/>
            <person name="Hellsten U."/>
            <person name="Hyten D.L."/>
            <person name="Jia G."/>
            <person name="Kelly J.D."/>
            <person name="Kudrna D."/>
            <person name="Lee R."/>
            <person name="Richard M.M."/>
            <person name="Miklas P.N."/>
            <person name="Osorno J.M."/>
            <person name="Rodrigues J."/>
            <person name="Thareau V."/>
            <person name="Urrea C.A."/>
            <person name="Wang M."/>
            <person name="Yu Y."/>
            <person name="Zhang M."/>
            <person name="Wing R.A."/>
            <person name="Cregan P.B."/>
            <person name="Rokhsar D.S."/>
            <person name="Jackson S.A."/>
        </authorList>
    </citation>
    <scope>NUCLEOTIDE SEQUENCE [LARGE SCALE GENOMIC DNA]</scope>
    <source>
        <strain evidence="2">cv. G19833</strain>
    </source>
</reference>
<dbReference type="EMBL" id="CM002297">
    <property type="protein sequence ID" value="ESW06667.1"/>
    <property type="molecule type" value="Genomic_DNA"/>
</dbReference>
<name>V7AM52_PHAVU</name>
<accession>V7AM52</accession>
<dbReference type="AlphaFoldDB" id="V7AM52"/>
<keyword evidence="2" id="KW-1185">Reference proteome</keyword>
<proteinExistence type="predicted"/>
<dbReference type="Proteomes" id="UP000000226">
    <property type="component" value="Chromosome 10"/>
</dbReference>
<evidence type="ECO:0000313" key="2">
    <source>
        <dbReference type="Proteomes" id="UP000000226"/>
    </source>
</evidence>
<gene>
    <name evidence="1" type="ORF">PHAVU_010G066300g</name>
</gene>
<organism evidence="1 2">
    <name type="scientific">Phaseolus vulgaris</name>
    <name type="common">Kidney bean</name>
    <name type="synonym">French bean</name>
    <dbReference type="NCBI Taxonomy" id="3885"/>
    <lineage>
        <taxon>Eukaryota</taxon>
        <taxon>Viridiplantae</taxon>
        <taxon>Streptophyta</taxon>
        <taxon>Embryophyta</taxon>
        <taxon>Tracheophyta</taxon>
        <taxon>Spermatophyta</taxon>
        <taxon>Magnoliopsida</taxon>
        <taxon>eudicotyledons</taxon>
        <taxon>Gunneridae</taxon>
        <taxon>Pentapetalae</taxon>
        <taxon>rosids</taxon>
        <taxon>fabids</taxon>
        <taxon>Fabales</taxon>
        <taxon>Fabaceae</taxon>
        <taxon>Papilionoideae</taxon>
        <taxon>50 kb inversion clade</taxon>
        <taxon>NPAAA clade</taxon>
        <taxon>indigoferoid/millettioid clade</taxon>
        <taxon>Phaseoleae</taxon>
        <taxon>Phaseolus</taxon>
    </lineage>
</organism>
<evidence type="ECO:0000313" key="1">
    <source>
        <dbReference type="EMBL" id="ESW06667.1"/>
    </source>
</evidence>
<sequence>MLPILQVDTASGEEDDIILPSLKLQRVQPPLFKVKPISLIPSSPLVTPSIIIGTFESNLYQQPPPLNLHFIPSPTPTRLSTLARLSSLRLPPLNDPRTVNHIRLSILDKFTSSIYTLDNTIIHSWKKLYHFTRPPDLLQFHPLFQGFFIIIFLLHSLPRYCMLWLDAPANSVSTPLWMKSLGLYCRGDG</sequence>